<evidence type="ECO:0000313" key="1">
    <source>
        <dbReference type="EMBL" id="AIA31799.1"/>
    </source>
</evidence>
<reference evidence="1 2" key="2">
    <citation type="journal article" date="2015" name="Biomed. Res. Int.">
        <title>Effects of Arsenite Resistance on the Growth and Functional Gene Expression of Leptospirillum ferriphilum and Acidithiobacillus thiooxidans in Pure Culture and Coculture.</title>
        <authorList>
            <person name="Jiang H."/>
            <person name="Liang Y."/>
            <person name="Yin H."/>
            <person name="Xiao Y."/>
            <person name="Guo X."/>
            <person name="Xu Y."/>
            <person name="Hu Q."/>
            <person name="Liu H."/>
            <person name="Liu X."/>
        </authorList>
    </citation>
    <scope>NUCLEOTIDE SEQUENCE [LARGE SCALE GENOMIC DNA]</scope>
    <source>
        <strain evidence="1 2">YSK</strain>
    </source>
</reference>
<organism evidence="1 2">
    <name type="scientific">Leptospirillum ferriphilum YSK</name>
    <dbReference type="NCBI Taxonomy" id="1441628"/>
    <lineage>
        <taxon>Bacteria</taxon>
        <taxon>Pseudomonadati</taxon>
        <taxon>Nitrospirota</taxon>
        <taxon>Nitrospiria</taxon>
        <taxon>Nitrospirales</taxon>
        <taxon>Nitrospiraceae</taxon>
        <taxon>Leptospirillum</taxon>
    </lineage>
</organism>
<sequence>MHIRTRAFVVLLILGMFFSGCTRNSLHMSRFSGTGVFFGLFDPEHALPFDESWSLFLGDRLEAASGSSALLFGERLRQKISLIEGTTNLSPCRDVRCALDRARIVQARYLLTATLRREGKSKRTVTLGYWAVSPPKLLQSLTRDLPESDQKSRDLAIFLDRLAKDFLNPSAVQNGAKSVGPDTNPGSAVEKLLDQGQVDQALRLGERLSSTLPESKKTAEFNLALLRTYRASGLLVEARKLVSSVMKNGAINSDFVLEAANMYRSQGLSAEKVRGLYYQGLMRLPDARHLWGKVMEDRIWRGHPRQALSMLSKYTQTHPGELDDRMTGVYYAANVFSGNSQKADALWTKEYTSRKHHRTLLARHAWLYRQAEEGHLRKVQSKAQNWIRAGFESEAIYRDLMVALGGLGEPIEEVRTGREAIRKGFASDWIKNRVLALEAKGY</sequence>
<dbReference type="Proteomes" id="UP000027059">
    <property type="component" value="Chromosome"/>
</dbReference>
<dbReference type="KEGG" id="lfp:Y981_08160"/>
<evidence type="ECO:0000313" key="2">
    <source>
        <dbReference type="Proteomes" id="UP000027059"/>
    </source>
</evidence>
<dbReference type="InterPro" id="IPR011990">
    <property type="entry name" value="TPR-like_helical_dom_sf"/>
</dbReference>
<proteinExistence type="predicted"/>
<dbReference type="AlphaFoldDB" id="A0A059XT84"/>
<accession>A0A059XT84</accession>
<name>A0A059XT84_9BACT</name>
<dbReference type="HOGENOM" id="CLU_619352_0_0_0"/>
<dbReference type="Gene3D" id="1.25.40.10">
    <property type="entry name" value="Tetratricopeptide repeat domain"/>
    <property type="match status" value="1"/>
</dbReference>
<dbReference type="PROSITE" id="PS51257">
    <property type="entry name" value="PROKAR_LIPOPROTEIN"/>
    <property type="match status" value="1"/>
</dbReference>
<dbReference type="EMBL" id="CP007243">
    <property type="protein sequence ID" value="AIA31799.1"/>
    <property type="molecule type" value="Genomic_DNA"/>
</dbReference>
<reference evidence="2" key="1">
    <citation type="submission" date="2014-02" db="EMBL/GenBank/DDBJ databases">
        <title>Complete genome sequence and comparative genomic analysis of the nitrogen-fixing bacterium Leptospirillum ferriphilum YSK.</title>
        <authorList>
            <person name="Guo X."/>
            <person name="Yin H."/>
            <person name="Liang Y."/>
            <person name="Hu Q."/>
            <person name="Ma L."/>
            <person name="Xiao Y."/>
            <person name="Zhang X."/>
            <person name="Qiu G."/>
            <person name="Liu X."/>
        </authorList>
    </citation>
    <scope>NUCLEOTIDE SEQUENCE [LARGE SCALE GENOMIC DNA]</scope>
    <source>
        <strain evidence="2">YSK</strain>
    </source>
</reference>
<keyword evidence="2" id="KW-1185">Reference proteome</keyword>
<gene>
    <name evidence="1" type="ORF">Y981_08160</name>
</gene>
<protein>
    <submittedName>
        <fullName evidence="1">Uncharacterized protein</fullName>
    </submittedName>
</protein>